<dbReference type="Pfam" id="PF00072">
    <property type="entry name" value="Response_reg"/>
    <property type="match status" value="1"/>
</dbReference>
<evidence type="ECO:0000313" key="3">
    <source>
        <dbReference type="EMBL" id="AXY78363.1"/>
    </source>
</evidence>
<dbReference type="SUPFAM" id="SSF52172">
    <property type="entry name" value="CheY-like"/>
    <property type="match status" value="1"/>
</dbReference>
<dbReference type="PROSITE" id="PS50110">
    <property type="entry name" value="RESPONSE_REGULATORY"/>
    <property type="match status" value="1"/>
</dbReference>
<dbReference type="OrthoDB" id="9789181at2"/>
<dbReference type="AlphaFoldDB" id="A0A3B7MXV7"/>
<keyword evidence="3" id="KW-0238">DNA-binding</keyword>
<dbReference type="GO" id="GO:0003677">
    <property type="term" value="F:DNA binding"/>
    <property type="evidence" value="ECO:0007669"/>
    <property type="project" value="UniProtKB-KW"/>
</dbReference>
<dbReference type="InterPro" id="IPR011006">
    <property type="entry name" value="CheY-like_superfamily"/>
</dbReference>
<dbReference type="InterPro" id="IPR001789">
    <property type="entry name" value="Sig_transdc_resp-reg_receiver"/>
</dbReference>
<proteinExistence type="predicted"/>
<organism evidence="3 4">
    <name type="scientific">Paraflavitalea soli</name>
    <dbReference type="NCBI Taxonomy" id="2315862"/>
    <lineage>
        <taxon>Bacteria</taxon>
        <taxon>Pseudomonadati</taxon>
        <taxon>Bacteroidota</taxon>
        <taxon>Chitinophagia</taxon>
        <taxon>Chitinophagales</taxon>
        <taxon>Chitinophagaceae</taxon>
        <taxon>Paraflavitalea</taxon>
    </lineage>
</organism>
<dbReference type="GO" id="GO:0000160">
    <property type="term" value="P:phosphorelay signal transduction system"/>
    <property type="evidence" value="ECO:0007669"/>
    <property type="project" value="InterPro"/>
</dbReference>
<evidence type="ECO:0000256" key="1">
    <source>
        <dbReference type="PROSITE-ProRule" id="PRU00169"/>
    </source>
</evidence>
<dbReference type="Gene3D" id="3.40.50.2300">
    <property type="match status" value="1"/>
</dbReference>
<feature type="modified residue" description="4-aspartylphosphate" evidence="1">
    <location>
        <position position="55"/>
    </location>
</feature>
<reference evidence="3 4" key="1">
    <citation type="submission" date="2018-09" db="EMBL/GenBank/DDBJ databases">
        <title>Genome sequencing of strain 6GH32-13.</title>
        <authorList>
            <person name="Weon H.-Y."/>
            <person name="Heo J."/>
            <person name="Kwon S.-W."/>
        </authorList>
    </citation>
    <scope>NUCLEOTIDE SEQUENCE [LARGE SCALE GENOMIC DNA]</scope>
    <source>
        <strain evidence="3 4">5GH32-13</strain>
    </source>
</reference>
<name>A0A3B7MXV7_9BACT</name>
<keyword evidence="4" id="KW-1185">Reference proteome</keyword>
<accession>A0A3B7MXV7</accession>
<protein>
    <submittedName>
        <fullName evidence="3">DNA-binding response regulator</fullName>
    </submittedName>
</protein>
<keyword evidence="1" id="KW-0597">Phosphoprotein</keyword>
<dbReference type="RefSeq" id="WP_119054235.1">
    <property type="nucleotide sequence ID" value="NZ_CP032157.1"/>
</dbReference>
<dbReference type="KEGG" id="pseg:D3H65_32160"/>
<dbReference type="EMBL" id="CP032157">
    <property type="protein sequence ID" value="AXY78363.1"/>
    <property type="molecule type" value="Genomic_DNA"/>
</dbReference>
<evidence type="ECO:0000259" key="2">
    <source>
        <dbReference type="PROSITE" id="PS50110"/>
    </source>
</evidence>
<evidence type="ECO:0000313" key="4">
    <source>
        <dbReference type="Proteomes" id="UP000263900"/>
    </source>
</evidence>
<dbReference type="Proteomes" id="UP000263900">
    <property type="component" value="Chromosome"/>
</dbReference>
<feature type="domain" description="Response regulatory" evidence="2">
    <location>
        <begin position="6"/>
        <end position="112"/>
    </location>
</feature>
<sequence>MANKKKILIIDDEADLCLLMKSYFVKKNYDVYSAATLQEGFAEMQLIHPDILFLDNNLPDGIGWSKVESFLHVNPSLRLFLMSGYPPTFPNIPGFSYEVLIKPISFADLDTL</sequence>
<gene>
    <name evidence="3" type="ORF">D3H65_32160</name>
</gene>
<dbReference type="CDD" id="cd00156">
    <property type="entry name" value="REC"/>
    <property type="match status" value="1"/>
</dbReference>